<sequence>MSKGLVLISGVNGYIAAQTAKYFLDQGYSVRGTVRKVTSAKALLEDGLKEYAESGKFTVVEVPDITVEGAFDEAVKGVTAISHMASPVSFFFTDPEPILHAAVTGTITILNSALKAGPQLKTVVLTSSIASIKDTQLPPYTLTEQNWNTIAESEVQRLGKETPGPIIYSASKAAAEKAFWKWRDEHKPAFTMTAINPVFVIGPPLTAPKSEKDIGETYHSIWTVFAGRPHPPPMAGLPATVDVRDVAALHEYPVSHPRETDGERYIASDGVGHPQAIADILRKAFPEAQGRIVEGTPGEGYDGEYKGDAGEVVLIDNSKAGKLLGGWVGYEKSVIDTARMFERLL</sequence>
<dbReference type="InterPro" id="IPR050425">
    <property type="entry name" value="NAD(P)_dehydrat-like"/>
</dbReference>
<reference evidence="4" key="1">
    <citation type="journal article" date="2020" name="Stud. Mycol.">
        <title>101 Dothideomycetes genomes: a test case for predicting lifestyles and emergence of pathogens.</title>
        <authorList>
            <person name="Haridas S."/>
            <person name="Albert R."/>
            <person name="Binder M."/>
            <person name="Bloem J."/>
            <person name="Labutti K."/>
            <person name="Salamov A."/>
            <person name="Andreopoulos B."/>
            <person name="Baker S."/>
            <person name="Barry K."/>
            <person name="Bills G."/>
            <person name="Bluhm B."/>
            <person name="Cannon C."/>
            <person name="Castanera R."/>
            <person name="Culley D."/>
            <person name="Daum C."/>
            <person name="Ezra D."/>
            <person name="Gonzalez J."/>
            <person name="Henrissat B."/>
            <person name="Kuo A."/>
            <person name="Liang C."/>
            <person name="Lipzen A."/>
            <person name="Lutzoni F."/>
            <person name="Magnuson J."/>
            <person name="Mondo S."/>
            <person name="Nolan M."/>
            <person name="Ohm R."/>
            <person name="Pangilinan J."/>
            <person name="Park H.-J."/>
            <person name="Ramirez L."/>
            <person name="Alfaro M."/>
            <person name="Sun H."/>
            <person name="Tritt A."/>
            <person name="Yoshinaga Y."/>
            <person name="Zwiers L.-H."/>
            <person name="Turgeon B."/>
            <person name="Goodwin S."/>
            <person name="Spatafora J."/>
            <person name="Crous P."/>
            <person name="Grigoriev I."/>
        </authorList>
    </citation>
    <scope>NUCLEOTIDE SEQUENCE</scope>
    <source>
        <strain evidence="4">CBS 123094</strain>
    </source>
</reference>
<accession>A0A6A5WPK8</accession>
<gene>
    <name evidence="4" type="ORF">P154DRAFT_619645</name>
</gene>
<dbReference type="PANTHER" id="PTHR10366:SF564">
    <property type="entry name" value="STEROL-4-ALPHA-CARBOXYLATE 3-DEHYDROGENASE, DECARBOXYLATING"/>
    <property type="match status" value="1"/>
</dbReference>
<dbReference type="GO" id="GO:0016616">
    <property type="term" value="F:oxidoreductase activity, acting on the CH-OH group of donors, NAD or NADP as acceptor"/>
    <property type="evidence" value="ECO:0007669"/>
    <property type="project" value="TreeGrafter"/>
</dbReference>
<organism evidence="4 5">
    <name type="scientific">Amniculicola lignicola CBS 123094</name>
    <dbReference type="NCBI Taxonomy" id="1392246"/>
    <lineage>
        <taxon>Eukaryota</taxon>
        <taxon>Fungi</taxon>
        <taxon>Dikarya</taxon>
        <taxon>Ascomycota</taxon>
        <taxon>Pezizomycotina</taxon>
        <taxon>Dothideomycetes</taxon>
        <taxon>Pleosporomycetidae</taxon>
        <taxon>Pleosporales</taxon>
        <taxon>Amniculicolaceae</taxon>
        <taxon>Amniculicola</taxon>
    </lineage>
</organism>
<dbReference type="InterPro" id="IPR036291">
    <property type="entry name" value="NAD(P)-bd_dom_sf"/>
</dbReference>
<evidence type="ECO:0000259" key="3">
    <source>
        <dbReference type="Pfam" id="PF01370"/>
    </source>
</evidence>
<dbReference type="Pfam" id="PF01370">
    <property type="entry name" value="Epimerase"/>
    <property type="match status" value="1"/>
</dbReference>
<evidence type="ECO:0000256" key="2">
    <source>
        <dbReference type="ARBA" id="ARBA00023445"/>
    </source>
</evidence>
<name>A0A6A5WPK8_9PLEO</name>
<keyword evidence="1" id="KW-0560">Oxidoreductase</keyword>
<comment type="similarity">
    <text evidence="2">Belongs to the NAD(P)-dependent epimerase/dehydratase family. Dihydroflavonol-4-reductase subfamily.</text>
</comment>
<dbReference type="Proteomes" id="UP000799779">
    <property type="component" value="Unassembled WGS sequence"/>
</dbReference>
<evidence type="ECO:0000313" key="5">
    <source>
        <dbReference type="Proteomes" id="UP000799779"/>
    </source>
</evidence>
<dbReference type="AlphaFoldDB" id="A0A6A5WPK8"/>
<dbReference type="EMBL" id="ML977585">
    <property type="protein sequence ID" value="KAF2001015.1"/>
    <property type="molecule type" value="Genomic_DNA"/>
</dbReference>
<feature type="domain" description="NAD-dependent epimerase/dehydratase" evidence="3">
    <location>
        <begin position="6"/>
        <end position="211"/>
    </location>
</feature>
<evidence type="ECO:0000256" key="1">
    <source>
        <dbReference type="ARBA" id="ARBA00023002"/>
    </source>
</evidence>
<dbReference type="PANTHER" id="PTHR10366">
    <property type="entry name" value="NAD DEPENDENT EPIMERASE/DEHYDRATASE"/>
    <property type="match status" value="1"/>
</dbReference>
<dbReference type="Gene3D" id="3.40.50.720">
    <property type="entry name" value="NAD(P)-binding Rossmann-like Domain"/>
    <property type="match status" value="1"/>
</dbReference>
<keyword evidence="5" id="KW-1185">Reference proteome</keyword>
<dbReference type="SUPFAM" id="SSF51735">
    <property type="entry name" value="NAD(P)-binding Rossmann-fold domains"/>
    <property type="match status" value="1"/>
</dbReference>
<evidence type="ECO:0000313" key="4">
    <source>
        <dbReference type="EMBL" id="KAF2001015.1"/>
    </source>
</evidence>
<dbReference type="OrthoDB" id="2735536at2759"/>
<protein>
    <submittedName>
        <fullName evidence="4">NAD(P)-binding protein</fullName>
    </submittedName>
</protein>
<dbReference type="InterPro" id="IPR001509">
    <property type="entry name" value="Epimerase_deHydtase"/>
</dbReference>
<proteinExistence type="inferred from homology"/>